<feature type="transmembrane region" description="Helical" evidence="7">
    <location>
        <begin position="20"/>
        <end position="39"/>
    </location>
</feature>
<evidence type="ECO:0000256" key="2">
    <source>
        <dbReference type="ARBA" id="ARBA00006464"/>
    </source>
</evidence>
<dbReference type="GO" id="GO:0016780">
    <property type="term" value="F:phosphotransferase activity, for other substituted phosphate groups"/>
    <property type="evidence" value="ECO:0007669"/>
    <property type="project" value="TreeGrafter"/>
</dbReference>
<protein>
    <submittedName>
        <fullName evidence="9">Putative glycosyltransferase</fullName>
    </submittedName>
</protein>
<keyword evidence="4 7" id="KW-0812">Transmembrane</keyword>
<reference evidence="9 10" key="1">
    <citation type="journal article" date="2015" name="MBio">
        <title>Genome-Resolved Metagenomic Analysis Reveals Roles for Candidate Phyla and Other Microbial Community Members in Biogeochemical Transformations in Oil Reservoirs.</title>
        <authorList>
            <person name="Hu P."/>
            <person name="Tom L."/>
            <person name="Singh A."/>
            <person name="Thomas B.C."/>
            <person name="Baker B.J."/>
            <person name="Piceno Y.M."/>
            <person name="Andersen G.L."/>
            <person name="Banfield J.F."/>
        </authorList>
    </citation>
    <scope>NUCLEOTIDE SEQUENCE [LARGE SCALE GENOMIC DNA]</scope>
    <source>
        <strain evidence="9">46_16</strain>
    </source>
</reference>
<name>A0A101FY13_9CHLR</name>
<dbReference type="InterPro" id="IPR017475">
    <property type="entry name" value="EPS_sugar_tfrase"/>
</dbReference>
<dbReference type="InterPro" id="IPR003362">
    <property type="entry name" value="Bact_transf"/>
</dbReference>
<evidence type="ECO:0000256" key="5">
    <source>
        <dbReference type="ARBA" id="ARBA00022989"/>
    </source>
</evidence>
<gene>
    <name evidence="9" type="ORF">XD73_0575</name>
</gene>
<sequence length="471" mass="53930">MQKTKNRRWLIGPKERKIILIFGDVVAGVLALLIALYAWAQKDQWISFSLQFLRERPPFWFYMMPAMWIILILDMYNVRKAGNRRETVQGILIATVVASIAYLFIFFIAEPKTLPRRGVTVFIGAAAVLTLLWRFIYIRIFTAPTFLRRALIIGAGRSGCTMARIVKNSVPIPFILVGFIDDDKQKAGKIIEGLPVLGNNEKLLHAIESEHVTDLIFSISGEMQPETFNAILQAKENGIEITTMPILYEELIGRVPIFLLEDDWILRSFVDHARSTSGYETLKRIVDILVATLGFLVMVVLTPLIAFLIMLDGGFPILFRQERVGISGKPFELLKFRTMRQDAEEDGKPRLAVENDERVTKVGKFLRKSHLDELPQFINVLRGDISMVGPRAERPEFVDQLQKEIPFYRARLFVKPGVTGWAQINYRYASNIEESAIKLEYDLYYIKHRNIWLDITIILRTVGQVIGLRGV</sequence>
<dbReference type="Gene3D" id="3.40.50.720">
    <property type="entry name" value="NAD(P)-binding Rossmann-like Domain"/>
    <property type="match status" value="1"/>
</dbReference>
<feature type="transmembrane region" description="Helical" evidence="7">
    <location>
        <begin position="288"/>
        <end position="311"/>
    </location>
</feature>
<dbReference type="EMBL" id="LGFU01000021">
    <property type="protein sequence ID" value="KUK46537.1"/>
    <property type="molecule type" value="Genomic_DNA"/>
</dbReference>
<keyword evidence="6 7" id="KW-0472">Membrane</keyword>
<comment type="subcellular location">
    <subcellularLocation>
        <location evidence="1">Membrane</location>
        <topology evidence="1">Multi-pass membrane protein</topology>
    </subcellularLocation>
</comment>
<feature type="transmembrane region" description="Helical" evidence="7">
    <location>
        <begin position="121"/>
        <end position="141"/>
    </location>
</feature>
<dbReference type="Proteomes" id="UP000064249">
    <property type="component" value="Unassembled WGS sequence"/>
</dbReference>
<evidence type="ECO:0000259" key="8">
    <source>
        <dbReference type="Pfam" id="PF02397"/>
    </source>
</evidence>
<feature type="transmembrane region" description="Helical" evidence="7">
    <location>
        <begin position="90"/>
        <end position="109"/>
    </location>
</feature>
<dbReference type="InterPro" id="IPR036291">
    <property type="entry name" value="NAD(P)-bd_dom_sf"/>
</dbReference>
<feature type="domain" description="Bacterial sugar transferase" evidence="8">
    <location>
        <begin position="283"/>
        <end position="466"/>
    </location>
</feature>
<comment type="similarity">
    <text evidence="2">Belongs to the bacterial sugar transferase family.</text>
</comment>
<evidence type="ECO:0000313" key="9">
    <source>
        <dbReference type="EMBL" id="KUK46537.1"/>
    </source>
</evidence>
<dbReference type="Pfam" id="PF13727">
    <property type="entry name" value="CoA_binding_3"/>
    <property type="match status" value="1"/>
</dbReference>
<feature type="transmembrane region" description="Helical" evidence="7">
    <location>
        <begin position="59"/>
        <end position="78"/>
    </location>
</feature>
<dbReference type="AlphaFoldDB" id="A0A101FY13"/>
<evidence type="ECO:0000313" key="10">
    <source>
        <dbReference type="Proteomes" id="UP000064249"/>
    </source>
</evidence>
<evidence type="ECO:0000256" key="3">
    <source>
        <dbReference type="ARBA" id="ARBA00022679"/>
    </source>
</evidence>
<dbReference type="GO" id="GO:0016020">
    <property type="term" value="C:membrane"/>
    <property type="evidence" value="ECO:0007669"/>
    <property type="project" value="UniProtKB-SubCell"/>
</dbReference>
<dbReference type="PANTHER" id="PTHR30576:SF0">
    <property type="entry name" value="UNDECAPRENYL-PHOSPHATE N-ACETYLGALACTOSAMINYL 1-PHOSPHATE TRANSFERASE-RELATED"/>
    <property type="match status" value="1"/>
</dbReference>
<dbReference type="NCBIfam" id="TIGR03025">
    <property type="entry name" value="EPS_sugtrans"/>
    <property type="match status" value="1"/>
</dbReference>
<comment type="caution">
    <text evidence="9">The sequence shown here is derived from an EMBL/GenBank/DDBJ whole genome shotgun (WGS) entry which is preliminary data.</text>
</comment>
<evidence type="ECO:0000256" key="6">
    <source>
        <dbReference type="ARBA" id="ARBA00023136"/>
    </source>
</evidence>
<organism evidence="9 10">
    <name type="scientific">Anaerolinea thermophila</name>
    <dbReference type="NCBI Taxonomy" id="167964"/>
    <lineage>
        <taxon>Bacteria</taxon>
        <taxon>Bacillati</taxon>
        <taxon>Chloroflexota</taxon>
        <taxon>Anaerolineae</taxon>
        <taxon>Anaerolineales</taxon>
        <taxon>Anaerolineaceae</taxon>
        <taxon>Anaerolinea</taxon>
    </lineage>
</organism>
<accession>A0A101FY13</accession>
<evidence type="ECO:0000256" key="7">
    <source>
        <dbReference type="SAM" id="Phobius"/>
    </source>
</evidence>
<keyword evidence="3 9" id="KW-0808">Transferase</keyword>
<dbReference type="Pfam" id="PF02397">
    <property type="entry name" value="Bac_transf"/>
    <property type="match status" value="1"/>
</dbReference>
<proteinExistence type="inferred from homology"/>
<evidence type="ECO:0000256" key="4">
    <source>
        <dbReference type="ARBA" id="ARBA00022692"/>
    </source>
</evidence>
<dbReference type="SUPFAM" id="SSF51735">
    <property type="entry name" value="NAD(P)-binding Rossmann-fold domains"/>
    <property type="match status" value="1"/>
</dbReference>
<dbReference type="PANTHER" id="PTHR30576">
    <property type="entry name" value="COLANIC BIOSYNTHESIS UDP-GLUCOSE LIPID CARRIER TRANSFERASE"/>
    <property type="match status" value="1"/>
</dbReference>
<evidence type="ECO:0000256" key="1">
    <source>
        <dbReference type="ARBA" id="ARBA00004141"/>
    </source>
</evidence>
<keyword evidence="5 7" id="KW-1133">Transmembrane helix</keyword>